<accession>A0A6C0I2K7</accession>
<sequence length="201" mass="23416">MTLQFLKKYHKIFIFLTILHKKEFLGYILKRGNKYKLVYIGVGSSIMVDPVISKCYACFHTHPPRCLILPKEDIYFTPPSMADIYITILACILKKRKKSYSFVLAMEGIYKIKITKYAKLQAFNELGELLLLEDPWQFPANPIISENGLDGFNFNGKESQYPYISELLNTKISWEFYSLQNAFEFYQNSLDKLGIIVTLSY</sequence>
<dbReference type="EMBL" id="MN740072">
    <property type="protein sequence ID" value="QHT86586.1"/>
    <property type="molecule type" value="Genomic_DNA"/>
</dbReference>
<name>A0A6C0I2K7_9ZZZZ</name>
<proteinExistence type="predicted"/>
<evidence type="ECO:0000313" key="1">
    <source>
        <dbReference type="EMBL" id="QHT86586.1"/>
    </source>
</evidence>
<reference evidence="1" key="1">
    <citation type="journal article" date="2020" name="Nature">
        <title>Giant virus diversity and host interactions through global metagenomics.</title>
        <authorList>
            <person name="Schulz F."/>
            <person name="Roux S."/>
            <person name="Paez-Espino D."/>
            <person name="Jungbluth S."/>
            <person name="Walsh D.A."/>
            <person name="Denef V.J."/>
            <person name="McMahon K.D."/>
            <person name="Konstantinidis K.T."/>
            <person name="Eloe-Fadrosh E.A."/>
            <person name="Kyrpides N.C."/>
            <person name="Woyke T."/>
        </authorList>
    </citation>
    <scope>NUCLEOTIDE SEQUENCE</scope>
    <source>
        <strain evidence="1">GVMAG-M-3300023184-186</strain>
    </source>
</reference>
<organism evidence="1">
    <name type="scientific">viral metagenome</name>
    <dbReference type="NCBI Taxonomy" id="1070528"/>
    <lineage>
        <taxon>unclassified sequences</taxon>
        <taxon>metagenomes</taxon>
        <taxon>organismal metagenomes</taxon>
    </lineage>
</organism>
<dbReference type="AlphaFoldDB" id="A0A6C0I2K7"/>
<protein>
    <submittedName>
        <fullName evidence="1">Uncharacterized protein</fullName>
    </submittedName>
</protein>